<dbReference type="SMART" id="SM00530">
    <property type="entry name" value="HTH_XRE"/>
    <property type="match status" value="1"/>
</dbReference>
<keyword evidence="3" id="KW-1185">Reference proteome</keyword>
<evidence type="ECO:0000313" key="3">
    <source>
        <dbReference type="Proteomes" id="UP001501721"/>
    </source>
</evidence>
<dbReference type="Proteomes" id="UP001501721">
    <property type="component" value="Unassembled WGS sequence"/>
</dbReference>
<accession>A0ABP6A5H3</accession>
<dbReference type="InterPro" id="IPR001387">
    <property type="entry name" value="Cro/C1-type_HTH"/>
</dbReference>
<feature type="domain" description="HTH cro/C1-type" evidence="1">
    <location>
        <begin position="22"/>
        <end position="75"/>
    </location>
</feature>
<dbReference type="Pfam" id="PF13560">
    <property type="entry name" value="HTH_31"/>
    <property type="match status" value="1"/>
</dbReference>
<dbReference type="InterPro" id="IPR010982">
    <property type="entry name" value="Lambda_DNA-bd_dom_sf"/>
</dbReference>
<dbReference type="Pfam" id="PF19054">
    <property type="entry name" value="DUF5753"/>
    <property type="match status" value="1"/>
</dbReference>
<evidence type="ECO:0000313" key="2">
    <source>
        <dbReference type="EMBL" id="GAA2507098.1"/>
    </source>
</evidence>
<name>A0ABP6A5H3_9ACTN</name>
<proteinExistence type="predicted"/>
<protein>
    <submittedName>
        <fullName evidence="2">Helix-turn-helix transcriptional regulator</fullName>
    </submittedName>
</protein>
<dbReference type="PROSITE" id="PS50943">
    <property type="entry name" value="HTH_CROC1"/>
    <property type="match status" value="1"/>
</dbReference>
<dbReference type="InterPro" id="IPR043917">
    <property type="entry name" value="DUF5753"/>
</dbReference>
<comment type="caution">
    <text evidence="2">The sequence shown here is derived from an EMBL/GenBank/DDBJ whole genome shotgun (WGS) entry which is preliminary data.</text>
</comment>
<dbReference type="EMBL" id="BAAATL010000039">
    <property type="protein sequence ID" value="GAA2507098.1"/>
    <property type="molecule type" value="Genomic_DNA"/>
</dbReference>
<sequence>MPQRRAITGRSQEPRARFAEELRLLREERHLTFRALAAQVGWDPTLFSKMEKGQSLGGPETVVALDTFYGTGDKLLTLWELAKADPTQFKERYRQYMSLEAVALSMWHYGGSVLHGLLQTREYALELLATGGLTHNEVEQQADARMDRQSLLDGECASPFRVILSEAALRNSLQDAQMWRRQLEHLVMLSERPNITFYVLPFGAGLHGLMDTAVTFLRLPDGRTVAYVETVVSGELIEEAGPVEDLQRRYDAIRDAVMDPAASRKFILQMLEEAPCEPST</sequence>
<dbReference type="Gene3D" id="1.10.260.40">
    <property type="entry name" value="lambda repressor-like DNA-binding domains"/>
    <property type="match status" value="1"/>
</dbReference>
<reference evidence="3" key="1">
    <citation type="journal article" date="2019" name="Int. J. Syst. Evol. Microbiol.">
        <title>The Global Catalogue of Microorganisms (GCM) 10K type strain sequencing project: providing services to taxonomists for standard genome sequencing and annotation.</title>
        <authorList>
            <consortium name="The Broad Institute Genomics Platform"/>
            <consortium name="The Broad Institute Genome Sequencing Center for Infectious Disease"/>
            <person name="Wu L."/>
            <person name="Ma J."/>
        </authorList>
    </citation>
    <scope>NUCLEOTIDE SEQUENCE [LARGE SCALE GENOMIC DNA]</scope>
    <source>
        <strain evidence="3">JCM 6923</strain>
    </source>
</reference>
<organism evidence="2 3">
    <name type="scientific">Streptomyces graminearus</name>
    <dbReference type="NCBI Taxonomy" id="284030"/>
    <lineage>
        <taxon>Bacteria</taxon>
        <taxon>Bacillati</taxon>
        <taxon>Actinomycetota</taxon>
        <taxon>Actinomycetes</taxon>
        <taxon>Kitasatosporales</taxon>
        <taxon>Streptomycetaceae</taxon>
        <taxon>Streptomyces</taxon>
    </lineage>
</organism>
<evidence type="ECO:0000259" key="1">
    <source>
        <dbReference type="PROSITE" id="PS50943"/>
    </source>
</evidence>
<dbReference type="SUPFAM" id="SSF47413">
    <property type="entry name" value="lambda repressor-like DNA-binding domains"/>
    <property type="match status" value="1"/>
</dbReference>
<dbReference type="RefSeq" id="WP_346078211.1">
    <property type="nucleotide sequence ID" value="NZ_BAAATL010000039.1"/>
</dbReference>
<gene>
    <name evidence="2" type="ORF">GCM10010422_67720</name>
</gene>